<comment type="caution">
    <text evidence="2">The sequence shown here is derived from an EMBL/GenBank/DDBJ whole genome shotgun (WGS) entry which is preliminary data.</text>
</comment>
<accession>A0ABN2KT38</accession>
<evidence type="ECO:0000313" key="3">
    <source>
        <dbReference type="Proteomes" id="UP001501475"/>
    </source>
</evidence>
<organism evidence="2 3">
    <name type="scientific">Nostocoides vanveenii</name>
    <dbReference type="NCBI Taxonomy" id="330835"/>
    <lineage>
        <taxon>Bacteria</taxon>
        <taxon>Bacillati</taxon>
        <taxon>Actinomycetota</taxon>
        <taxon>Actinomycetes</taxon>
        <taxon>Micrococcales</taxon>
        <taxon>Intrasporangiaceae</taxon>
        <taxon>Nostocoides</taxon>
    </lineage>
</organism>
<protein>
    <recommendedName>
        <fullName evidence="1">Cation efflux protein cytoplasmic domain-containing protein</fullName>
    </recommendedName>
</protein>
<keyword evidence="3" id="KW-1185">Reference proteome</keyword>
<proteinExistence type="predicted"/>
<feature type="domain" description="Cation efflux protein cytoplasmic" evidence="1">
    <location>
        <begin position="2"/>
        <end position="71"/>
    </location>
</feature>
<name>A0ABN2KT38_9MICO</name>
<evidence type="ECO:0000259" key="1">
    <source>
        <dbReference type="Pfam" id="PF16916"/>
    </source>
</evidence>
<dbReference type="InterPro" id="IPR036837">
    <property type="entry name" value="Cation_efflux_CTD_sf"/>
</dbReference>
<reference evidence="2 3" key="1">
    <citation type="journal article" date="2019" name="Int. J. Syst. Evol. Microbiol.">
        <title>The Global Catalogue of Microorganisms (GCM) 10K type strain sequencing project: providing services to taxonomists for standard genome sequencing and annotation.</title>
        <authorList>
            <consortium name="The Broad Institute Genomics Platform"/>
            <consortium name="The Broad Institute Genome Sequencing Center for Infectious Disease"/>
            <person name="Wu L."/>
            <person name="Ma J."/>
        </authorList>
    </citation>
    <scope>NUCLEOTIDE SEQUENCE [LARGE SCALE GENOMIC DNA]</scope>
    <source>
        <strain evidence="2 3">JCM 15591</strain>
    </source>
</reference>
<evidence type="ECO:0000313" key="2">
    <source>
        <dbReference type="EMBL" id="GAA1764440.1"/>
    </source>
</evidence>
<sequence>MRQHLHALPHVHDVHDLHASQVATGIPILTAHLVVDDTCFHDGHLGELLDQVQACIHTDFGIEHSTIQFESVDHAAHEHATHE</sequence>
<dbReference type="Proteomes" id="UP001501475">
    <property type="component" value="Unassembled WGS sequence"/>
</dbReference>
<dbReference type="SUPFAM" id="SSF160240">
    <property type="entry name" value="Cation efflux protein cytoplasmic domain-like"/>
    <property type="match status" value="1"/>
</dbReference>
<dbReference type="InterPro" id="IPR027470">
    <property type="entry name" value="Cation_efflux_CTD"/>
</dbReference>
<dbReference type="EMBL" id="BAAAPN010000055">
    <property type="protein sequence ID" value="GAA1764440.1"/>
    <property type="molecule type" value="Genomic_DNA"/>
</dbReference>
<dbReference type="Pfam" id="PF16916">
    <property type="entry name" value="ZT_dimer"/>
    <property type="match status" value="1"/>
</dbReference>
<gene>
    <name evidence="2" type="ORF">GCM10009810_24340</name>
</gene>